<comment type="caution">
    <text evidence="9">The sequence shown here is derived from an EMBL/GenBank/DDBJ whole genome shotgun (WGS) entry which is preliminary data.</text>
</comment>
<gene>
    <name evidence="9" type="ORF">GCM10025868_42430</name>
</gene>
<protein>
    <recommendedName>
        <fullName evidence="11">ABC transporter permease</fullName>
    </recommendedName>
</protein>
<comment type="subcellular location">
    <subcellularLocation>
        <location evidence="1">Cell membrane</location>
        <topology evidence="1">Multi-pass membrane protein</topology>
    </subcellularLocation>
</comment>
<dbReference type="Pfam" id="PF02653">
    <property type="entry name" value="BPD_transp_2"/>
    <property type="match status" value="1"/>
</dbReference>
<dbReference type="Proteomes" id="UP001157017">
    <property type="component" value="Unassembled WGS sequence"/>
</dbReference>
<evidence type="ECO:0000256" key="6">
    <source>
        <dbReference type="ARBA" id="ARBA00022989"/>
    </source>
</evidence>
<evidence type="ECO:0000256" key="3">
    <source>
        <dbReference type="ARBA" id="ARBA00022475"/>
    </source>
</evidence>
<evidence type="ECO:0000313" key="9">
    <source>
        <dbReference type="EMBL" id="GMA88993.1"/>
    </source>
</evidence>
<sequence>MATATPTRPAASSAASRSRTDAVRPFATLAGMVVVLAAVAVARPLFLRLDNLSAVAVDATVLVVMAVGLSVLMAMRGLDLSIAATADLAGYLAAKALLDGHGTTAAVLAALAIGLLVGLVNGALSAYVGLPAIVATLGTNLLVTAVALVVSDSGTPQQPVHRAHRAS</sequence>
<evidence type="ECO:0000313" key="10">
    <source>
        <dbReference type="Proteomes" id="UP001157017"/>
    </source>
</evidence>
<evidence type="ECO:0000256" key="1">
    <source>
        <dbReference type="ARBA" id="ARBA00004651"/>
    </source>
</evidence>
<feature type="transmembrane region" description="Helical" evidence="8">
    <location>
        <begin position="96"/>
        <end position="120"/>
    </location>
</feature>
<feature type="transmembrane region" description="Helical" evidence="8">
    <location>
        <begin position="52"/>
        <end position="75"/>
    </location>
</feature>
<keyword evidence="3" id="KW-1003">Cell membrane</keyword>
<accession>A0ABQ6JLA1</accession>
<dbReference type="EMBL" id="BSUZ01000001">
    <property type="protein sequence ID" value="GMA88993.1"/>
    <property type="molecule type" value="Genomic_DNA"/>
</dbReference>
<dbReference type="PANTHER" id="PTHR32196">
    <property type="entry name" value="ABC TRANSPORTER PERMEASE PROTEIN YPHD-RELATED-RELATED"/>
    <property type="match status" value="1"/>
</dbReference>
<feature type="transmembrane region" description="Helical" evidence="8">
    <location>
        <begin position="126"/>
        <end position="150"/>
    </location>
</feature>
<keyword evidence="7 8" id="KW-0472">Membrane</keyword>
<keyword evidence="5 8" id="KW-0812">Transmembrane</keyword>
<reference evidence="10" key="1">
    <citation type="journal article" date="2019" name="Int. J. Syst. Evol. Microbiol.">
        <title>The Global Catalogue of Microorganisms (GCM) 10K type strain sequencing project: providing services to taxonomists for standard genome sequencing and annotation.</title>
        <authorList>
            <consortium name="The Broad Institute Genomics Platform"/>
            <consortium name="The Broad Institute Genome Sequencing Center for Infectious Disease"/>
            <person name="Wu L."/>
            <person name="Ma J."/>
        </authorList>
    </citation>
    <scope>NUCLEOTIDE SEQUENCE [LARGE SCALE GENOMIC DNA]</scope>
    <source>
        <strain evidence="10">NBRC 108730</strain>
    </source>
</reference>
<keyword evidence="4" id="KW-0997">Cell inner membrane</keyword>
<name>A0ABQ6JLA1_9ACTN</name>
<evidence type="ECO:0000256" key="5">
    <source>
        <dbReference type="ARBA" id="ARBA00022692"/>
    </source>
</evidence>
<evidence type="ECO:0000256" key="8">
    <source>
        <dbReference type="SAM" id="Phobius"/>
    </source>
</evidence>
<evidence type="ECO:0000256" key="2">
    <source>
        <dbReference type="ARBA" id="ARBA00022448"/>
    </source>
</evidence>
<evidence type="ECO:0008006" key="11">
    <source>
        <dbReference type="Google" id="ProtNLM"/>
    </source>
</evidence>
<dbReference type="PANTHER" id="PTHR32196:SF21">
    <property type="entry name" value="ABC TRANSPORTER PERMEASE PROTEIN YPHD-RELATED"/>
    <property type="match status" value="1"/>
</dbReference>
<keyword evidence="10" id="KW-1185">Reference proteome</keyword>
<evidence type="ECO:0000256" key="4">
    <source>
        <dbReference type="ARBA" id="ARBA00022519"/>
    </source>
</evidence>
<proteinExistence type="predicted"/>
<feature type="transmembrane region" description="Helical" evidence="8">
    <location>
        <begin position="26"/>
        <end position="46"/>
    </location>
</feature>
<dbReference type="InterPro" id="IPR001851">
    <property type="entry name" value="ABC_transp_permease"/>
</dbReference>
<keyword evidence="2" id="KW-0813">Transport</keyword>
<organism evidence="9 10">
    <name type="scientific">Angustibacter aerolatus</name>
    <dbReference type="NCBI Taxonomy" id="1162965"/>
    <lineage>
        <taxon>Bacteria</taxon>
        <taxon>Bacillati</taxon>
        <taxon>Actinomycetota</taxon>
        <taxon>Actinomycetes</taxon>
        <taxon>Kineosporiales</taxon>
        <taxon>Kineosporiaceae</taxon>
    </lineage>
</organism>
<keyword evidence="6 8" id="KW-1133">Transmembrane helix</keyword>
<evidence type="ECO:0000256" key="7">
    <source>
        <dbReference type="ARBA" id="ARBA00023136"/>
    </source>
</evidence>